<comment type="caution">
    <text evidence="2">The sequence shown here is derived from an EMBL/GenBank/DDBJ whole genome shotgun (WGS) entry which is preliminary data.</text>
</comment>
<evidence type="ECO:0000256" key="1">
    <source>
        <dbReference type="SAM" id="Phobius"/>
    </source>
</evidence>
<dbReference type="EMBL" id="JBHTHR010000008">
    <property type="protein sequence ID" value="MFD0799889.1"/>
    <property type="molecule type" value="Genomic_DNA"/>
</dbReference>
<feature type="transmembrane region" description="Helical" evidence="1">
    <location>
        <begin position="30"/>
        <end position="50"/>
    </location>
</feature>
<keyword evidence="1" id="KW-0812">Transmembrane</keyword>
<dbReference type="Proteomes" id="UP001596956">
    <property type="component" value="Unassembled WGS sequence"/>
</dbReference>
<keyword evidence="3" id="KW-1185">Reference proteome</keyword>
<evidence type="ECO:0000313" key="2">
    <source>
        <dbReference type="EMBL" id="MFD0799889.1"/>
    </source>
</evidence>
<evidence type="ECO:0000313" key="3">
    <source>
        <dbReference type="Proteomes" id="UP001596956"/>
    </source>
</evidence>
<protein>
    <recommendedName>
        <fullName evidence="4">Glycine zipper family protein</fullName>
    </recommendedName>
</protein>
<reference evidence="3" key="1">
    <citation type="journal article" date="2019" name="Int. J. Syst. Evol. Microbiol.">
        <title>The Global Catalogue of Microorganisms (GCM) 10K type strain sequencing project: providing services to taxonomists for standard genome sequencing and annotation.</title>
        <authorList>
            <consortium name="The Broad Institute Genomics Platform"/>
            <consortium name="The Broad Institute Genome Sequencing Center for Infectious Disease"/>
            <person name="Wu L."/>
            <person name="Ma J."/>
        </authorList>
    </citation>
    <scope>NUCLEOTIDE SEQUENCE [LARGE SCALE GENOMIC DNA]</scope>
    <source>
        <strain evidence="3">CCUG 63369</strain>
    </source>
</reference>
<sequence>MTQGTRQIVIMSATSILGGVIGWIVGMYAIGAHILIPVGVVIGVAVGMSLSRHRKDA</sequence>
<name>A0ABW3BC09_9ACTN</name>
<feature type="transmembrane region" description="Helical" evidence="1">
    <location>
        <begin position="7"/>
        <end position="24"/>
    </location>
</feature>
<keyword evidence="1" id="KW-0472">Membrane</keyword>
<evidence type="ECO:0008006" key="4">
    <source>
        <dbReference type="Google" id="ProtNLM"/>
    </source>
</evidence>
<accession>A0ABW3BC09</accession>
<proteinExistence type="predicted"/>
<keyword evidence="1" id="KW-1133">Transmembrane helix</keyword>
<organism evidence="2 3">
    <name type="scientific">Streptomonospora algeriensis</name>
    <dbReference type="NCBI Taxonomy" id="995084"/>
    <lineage>
        <taxon>Bacteria</taxon>
        <taxon>Bacillati</taxon>
        <taxon>Actinomycetota</taxon>
        <taxon>Actinomycetes</taxon>
        <taxon>Streptosporangiales</taxon>
        <taxon>Nocardiopsidaceae</taxon>
        <taxon>Streptomonospora</taxon>
    </lineage>
</organism>
<gene>
    <name evidence="2" type="ORF">ACFQZU_00950</name>
</gene>